<reference evidence="1 2" key="1">
    <citation type="submission" date="2020-02" db="EMBL/GenBank/DDBJ databases">
        <authorList>
            <person name="Zheng R.K."/>
            <person name="Sun C.M."/>
        </authorList>
    </citation>
    <scope>NUCLEOTIDE SEQUENCE [LARGE SCALE GENOMIC DNA]</scope>
    <source>
        <strain evidence="2">zrk23</strain>
    </source>
</reference>
<gene>
    <name evidence="1" type="ORF">G5C33_09435</name>
</gene>
<evidence type="ECO:0000313" key="1">
    <source>
        <dbReference type="EMBL" id="QIG79975.1"/>
    </source>
</evidence>
<dbReference type="RefSeq" id="WP_165326978.1">
    <property type="nucleotide sequence ID" value="NZ_CP049109.1"/>
</dbReference>
<dbReference type="KEGG" id="spzr:G5C33_09435"/>
<dbReference type="GO" id="GO:0003677">
    <property type="term" value="F:DNA binding"/>
    <property type="evidence" value="ECO:0007669"/>
    <property type="project" value="InterPro"/>
</dbReference>
<dbReference type="AlphaFoldDB" id="A0A6G6Y4Y2"/>
<proteinExistence type="predicted"/>
<dbReference type="EMBL" id="CP049109">
    <property type="protein sequence ID" value="QIG79975.1"/>
    <property type="molecule type" value="Genomic_DNA"/>
</dbReference>
<keyword evidence="2" id="KW-1185">Reference proteome</keyword>
<organism evidence="1 2">
    <name type="scientific">Stakelama tenebrarum</name>
    <dbReference type="NCBI Taxonomy" id="2711215"/>
    <lineage>
        <taxon>Bacteria</taxon>
        <taxon>Pseudomonadati</taxon>
        <taxon>Pseudomonadota</taxon>
        <taxon>Alphaproteobacteria</taxon>
        <taxon>Sphingomonadales</taxon>
        <taxon>Sphingomonadaceae</taxon>
        <taxon>Stakelama</taxon>
    </lineage>
</organism>
<dbReference type="InterPro" id="IPR010982">
    <property type="entry name" value="Lambda_DNA-bd_dom_sf"/>
</dbReference>
<dbReference type="Proteomes" id="UP000501568">
    <property type="component" value="Chromosome"/>
</dbReference>
<protein>
    <submittedName>
        <fullName evidence="1">Uncharacterized protein</fullName>
    </submittedName>
</protein>
<dbReference type="Gene3D" id="1.10.260.40">
    <property type="entry name" value="lambda repressor-like DNA-binding domains"/>
    <property type="match status" value="1"/>
</dbReference>
<sequence length="100" mass="11011">MKTIYAACLSRLGLSQSEAASRHGVRIDTVKSWSAGRNPVPQGAWDDLRAYEAQIVDRSEGIREAWESNGEIREIVATWQDARGLMALADFVLNAPVRPG</sequence>
<evidence type="ECO:0000313" key="2">
    <source>
        <dbReference type="Proteomes" id="UP000501568"/>
    </source>
</evidence>
<name>A0A6G6Y4Y2_9SPHN</name>
<accession>A0A6G6Y4Y2</accession>